<accession>A0AAE1TP01</accession>
<feature type="transmembrane region" description="Helical" evidence="1">
    <location>
        <begin position="52"/>
        <end position="85"/>
    </location>
</feature>
<reference evidence="2" key="1">
    <citation type="submission" date="2023-11" db="EMBL/GenBank/DDBJ databases">
        <title>Genome assemblies of two species of porcelain crab, Petrolisthes cinctipes and Petrolisthes manimaculis (Anomura: Porcellanidae).</title>
        <authorList>
            <person name="Angst P."/>
        </authorList>
    </citation>
    <scope>NUCLEOTIDE SEQUENCE</scope>
    <source>
        <strain evidence="2">PB745_02</strain>
        <tissue evidence="2">Gill</tissue>
    </source>
</reference>
<organism evidence="2 3">
    <name type="scientific">Petrolisthes manimaculis</name>
    <dbReference type="NCBI Taxonomy" id="1843537"/>
    <lineage>
        <taxon>Eukaryota</taxon>
        <taxon>Metazoa</taxon>
        <taxon>Ecdysozoa</taxon>
        <taxon>Arthropoda</taxon>
        <taxon>Crustacea</taxon>
        <taxon>Multicrustacea</taxon>
        <taxon>Malacostraca</taxon>
        <taxon>Eumalacostraca</taxon>
        <taxon>Eucarida</taxon>
        <taxon>Decapoda</taxon>
        <taxon>Pleocyemata</taxon>
        <taxon>Anomura</taxon>
        <taxon>Galatheoidea</taxon>
        <taxon>Porcellanidae</taxon>
        <taxon>Petrolisthes</taxon>
    </lineage>
</organism>
<dbReference type="EMBL" id="JAWZYT010004943">
    <property type="protein sequence ID" value="KAK4292101.1"/>
    <property type="molecule type" value="Genomic_DNA"/>
</dbReference>
<keyword evidence="1" id="KW-0472">Membrane</keyword>
<feature type="transmembrane region" description="Helical" evidence="1">
    <location>
        <begin position="20"/>
        <end position="40"/>
    </location>
</feature>
<dbReference type="PANTHER" id="PTHR11360">
    <property type="entry name" value="MONOCARBOXYLATE TRANSPORTER"/>
    <property type="match status" value="1"/>
</dbReference>
<evidence type="ECO:0000313" key="2">
    <source>
        <dbReference type="EMBL" id="KAK4292101.1"/>
    </source>
</evidence>
<proteinExistence type="predicted"/>
<dbReference type="Proteomes" id="UP001292094">
    <property type="component" value="Unassembled WGS sequence"/>
</dbReference>
<name>A0AAE1TP01_9EUCA</name>
<dbReference type="InterPro" id="IPR050327">
    <property type="entry name" value="Proton-linked_MCT"/>
</dbReference>
<keyword evidence="1" id="KW-0812">Transmembrane</keyword>
<dbReference type="InterPro" id="IPR036259">
    <property type="entry name" value="MFS_trans_sf"/>
</dbReference>
<keyword evidence="1" id="KW-1133">Transmembrane helix</keyword>
<evidence type="ECO:0000256" key="1">
    <source>
        <dbReference type="SAM" id="Phobius"/>
    </source>
</evidence>
<dbReference type="AlphaFoldDB" id="A0AAE1TP01"/>
<evidence type="ECO:0000313" key="3">
    <source>
        <dbReference type="Proteomes" id="UP001292094"/>
    </source>
</evidence>
<comment type="caution">
    <text evidence="2">The sequence shown here is derived from an EMBL/GenBank/DDBJ whole genome shotgun (WGS) entry which is preliminary data.</text>
</comment>
<protein>
    <submittedName>
        <fullName evidence="2">Uncharacterized protein</fullName>
    </submittedName>
</protein>
<dbReference type="Gene3D" id="1.20.1250.20">
    <property type="entry name" value="MFS general substrate transporter like domains"/>
    <property type="match status" value="1"/>
</dbReference>
<dbReference type="SUPFAM" id="SSF103473">
    <property type="entry name" value="MFS general substrate transporter"/>
    <property type="match status" value="1"/>
</dbReference>
<gene>
    <name evidence="2" type="ORF">Pmani_035113</name>
</gene>
<sequence>MFPDLPSCPGSRLGAGEKAPYLLTLLSLFEMLAKLVVSVVSDQGWLERRYIYMAGAVSSAVASFFMTISSSVVGIGVCCGLYGFSAGTIMSIGPVLLVEYLGIEVLPYSYGLLLFFNGVAASFFLPLTGK</sequence>
<keyword evidence="3" id="KW-1185">Reference proteome</keyword>
<feature type="transmembrane region" description="Helical" evidence="1">
    <location>
        <begin position="105"/>
        <end position="127"/>
    </location>
</feature>
<dbReference type="GO" id="GO:0008028">
    <property type="term" value="F:monocarboxylic acid transmembrane transporter activity"/>
    <property type="evidence" value="ECO:0007669"/>
    <property type="project" value="TreeGrafter"/>
</dbReference>
<dbReference type="PANTHER" id="PTHR11360:SF306">
    <property type="entry name" value="RE01051P"/>
    <property type="match status" value="1"/>
</dbReference>